<accession>A0A4Y2PSP7</accession>
<evidence type="ECO:0000313" key="2">
    <source>
        <dbReference type="Proteomes" id="UP000499080"/>
    </source>
</evidence>
<keyword evidence="2" id="KW-1185">Reference proteome</keyword>
<gene>
    <name evidence="1" type="ORF">AVEN_166908_1</name>
</gene>
<dbReference type="Proteomes" id="UP000499080">
    <property type="component" value="Unassembled WGS sequence"/>
</dbReference>
<name>A0A4Y2PSP7_ARAVE</name>
<proteinExistence type="predicted"/>
<reference evidence="1 2" key="1">
    <citation type="journal article" date="2019" name="Sci. Rep.">
        <title>Orb-weaving spider Araneus ventricosus genome elucidates the spidroin gene catalogue.</title>
        <authorList>
            <person name="Kono N."/>
            <person name="Nakamura H."/>
            <person name="Ohtoshi R."/>
            <person name="Moran D.A.P."/>
            <person name="Shinohara A."/>
            <person name="Yoshida Y."/>
            <person name="Fujiwara M."/>
            <person name="Mori M."/>
            <person name="Tomita M."/>
            <person name="Arakawa K."/>
        </authorList>
    </citation>
    <scope>NUCLEOTIDE SEQUENCE [LARGE SCALE GENOMIC DNA]</scope>
</reference>
<protein>
    <submittedName>
        <fullName evidence="1">Uncharacterized protein</fullName>
    </submittedName>
</protein>
<comment type="caution">
    <text evidence="1">The sequence shown here is derived from an EMBL/GenBank/DDBJ whole genome shotgun (WGS) entry which is preliminary data.</text>
</comment>
<sequence length="98" mass="11171">MIFRTNRSSPSFINSKPMITFYVTMANNTQVKIPNPLSILERSASEINQFSSPLHIKVLVHCPVEQDGREKNERCGLPLRECRGHHLLQMSLSMTFIG</sequence>
<evidence type="ECO:0000313" key="1">
    <source>
        <dbReference type="EMBL" id="GBN54915.1"/>
    </source>
</evidence>
<dbReference type="EMBL" id="BGPR01012177">
    <property type="protein sequence ID" value="GBN54915.1"/>
    <property type="molecule type" value="Genomic_DNA"/>
</dbReference>
<dbReference type="AlphaFoldDB" id="A0A4Y2PSP7"/>
<organism evidence="1 2">
    <name type="scientific">Araneus ventricosus</name>
    <name type="common">Orbweaver spider</name>
    <name type="synonym">Epeira ventricosa</name>
    <dbReference type="NCBI Taxonomy" id="182803"/>
    <lineage>
        <taxon>Eukaryota</taxon>
        <taxon>Metazoa</taxon>
        <taxon>Ecdysozoa</taxon>
        <taxon>Arthropoda</taxon>
        <taxon>Chelicerata</taxon>
        <taxon>Arachnida</taxon>
        <taxon>Araneae</taxon>
        <taxon>Araneomorphae</taxon>
        <taxon>Entelegynae</taxon>
        <taxon>Araneoidea</taxon>
        <taxon>Araneidae</taxon>
        <taxon>Araneus</taxon>
    </lineage>
</organism>